<reference evidence="1 2" key="1">
    <citation type="submission" date="2019-05" db="EMBL/GenBank/DDBJ databases">
        <authorList>
            <person name="Qu J.-H."/>
        </authorList>
    </citation>
    <scope>NUCLEOTIDE SEQUENCE [LARGE SCALE GENOMIC DNA]</scope>
    <source>
        <strain evidence="1 2">NS28</strain>
    </source>
</reference>
<dbReference type="OrthoDB" id="9762853at2"/>
<keyword evidence="2" id="KW-1185">Reference proteome</keyword>
<dbReference type="Proteomes" id="UP000323994">
    <property type="component" value="Unassembled WGS sequence"/>
</dbReference>
<dbReference type="EMBL" id="VBSN01000038">
    <property type="protein sequence ID" value="KAA6439402.1"/>
    <property type="molecule type" value="Genomic_DNA"/>
</dbReference>
<evidence type="ECO:0000313" key="2">
    <source>
        <dbReference type="Proteomes" id="UP000323994"/>
    </source>
</evidence>
<proteinExistence type="predicted"/>
<comment type="caution">
    <text evidence="1">The sequence shown here is derived from an EMBL/GenBank/DDBJ whole genome shotgun (WGS) entry which is preliminary data.</text>
</comment>
<dbReference type="RefSeq" id="WP_139012652.1">
    <property type="nucleotide sequence ID" value="NZ_VBSN01000038.1"/>
</dbReference>
<organism evidence="1 2">
    <name type="scientific">Dyadobacter flavalbus</name>
    <dbReference type="NCBI Taxonomy" id="2579942"/>
    <lineage>
        <taxon>Bacteria</taxon>
        <taxon>Pseudomonadati</taxon>
        <taxon>Bacteroidota</taxon>
        <taxon>Cytophagia</taxon>
        <taxon>Cytophagales</taxon>
        <taxon>Spirosomataceae</taxon>
        <taxon>Dyadobacter</taxon>
    </lineage>
</organism>
<gene>
    <name evidence="1" type="ORF">FEM33_14175</name>
</gene>
<sequence length="155" mass="17701">MSQGTNQKDRVADASALMPDYFRLDARTTSEIYAETRRLAEAVIFYPKEAGPARDNWSPFFRELDEKVLSGSYREGDVSPHLALFLAFLNLFQYVQNDLNALVSAHLDFFYRHVLGLKDISPQADRIYIFPELARNVQQFPIPADARILAGKDEN</sequence>
<evidence type="ECO:0000313" key="1">
    <source>
        <dbReference type="EMBL" id="KAA6439402.1"/>
    </source>
</evidence>
<dbReference type="AlphaFoldDB" id="A0A5M8QZF2"/>
<protein>
    <submittedName>
        <fullName evidence="1">Uncharacterized protein</fullName>
    </submittedName>
</protein>
<accession>A0A5M8QZF2</accession>
<name>A0A5M8QZF2_9BACT</name>